<protein>
    <submittedName>
        <fullName evidence="2">Uncharacterized protein</fullName>
    </submittedName>
</protein>
<reference evidence="2 3" key="1">
    <citation type="submission" date="2015-11" db="EMBL/GenBank/DDBJ databases">
        <title>Sequence of Pedobacter ginsenosidimutans.</title>
        <authorList>
            <person name="Carson E."/>
            <person name="Keyser V."/>
            <person name="Newman J."/>
            <person name="Miller J."/>
        </authorList>
    </citation>
    <scope>NUCLEOTIDE SEQUENCE [LARGE SCALE GENOMIC DNA]</scope>
    <source>
        <strain evidence="2 3">KACC 14530</strain>
    </source>
</reference>
<dbReference type="STRING" id="687842.ASU31_07305"/>
<dbReference type="AlphaFoldDB" id="A0A0T5VSJ9"/>
<evidence type="ECO:0000313" key="3">
    <source>
        <dbReference type="Proteomes" id="UP000051950"/>
    </source>
</evidence>
<sequence length="64" mass="7424">MGFLAVNKIKQLNVQKQKKNILRKIDAKTIILPLFFYDLAPYFLISLRISLLTSMSILKLKLCL</sequence>
<accession>A0A0T5VSJ9</accession>
<keyword evidence="1" id="KW-1133">Transmembrane helix</keyword>
<evidence type="ECO:0000313" key="2">
    <source>
        <dbReference type="EMBL" id="KRT16617.1"/>
    </source>
</evidence>
<gene>
    <name evidence="2" type="ORF">ASU31_07305</name>
</gene>
<proteinExistence type="predicted"/>
<dbReference type="EMBL" id="LMZQ01000004">
    <property type="protein sequence ID" value="KRT16617.1"/>
    <property type="molecule type" value="Genomic_DNA"/>
</dbReference>
<organism evidence="2 3">
    <name type="scientific">Pedobacter ginsenosidimutans</name>
    <dbReference type="NCBI Taxonomy" id="687842"/>
    <lineage>
        <taxon>Bacteria</taxon>
        <taxon>Pseudomonadati</taxon>
        <taxon>Bacteroidota</taxon>
        <taxon>Sphingobacteriia</taxon>
        <taxon>Sphingobacteriales</taxon>
        <taxon>Sphingobacteriaceae</taxon>
        <taxon>Pedobacter</taxon>
    </lineage>
</organism>
<keyword evidence="3" id="KW-1185">Reference proteome</keyword>
<evidence type="ECO:0000256" key="1">
    <source>
        <dbReference type="SAM" id="Phobius"/>
    </source>
</evidence>
<feature type="transmembrane region" description="Helical" evidence="1">
    <location>
        <begin position="39"/>
        <end position="58"/>
    </location>
</feature>
<name>A0A0T5VSJ9_9SPHI</name>
<keyword evidence="1" id="KW-0812">Transmembrane</keyword>
<comment type="caution">
    <text evidence="2">The sequence shown here is derived from an EMBL/GenBank/DDBJ whole genome shotgun (WGS) entry which is preliminary data.</text>
</comment>
<dbReference type="Proteomes" id="UP000051950">
    <property type="component" value="Unassembled WGS sequence"/>
</dbReference>
<keyword evidence="1" id="KW-0472">Membrane</keyword>